<dbReference type="HOGENOM" id="CLU_2383543_0_0_10"/>
<gene>
    <name evidence="1" type="ordered locus">Phep_2706</name>
</gene>
<dbReference type="AlphaFoldDB" id="C6Y0Y0"/>
<evidence type="ECO:0000313" key="1">
    <source>
        <dbReference type="EMBL" id="ACU04907.1"/>
    </source>
</evidence>
<organism evidence="1 2">
    <name type="scientific">Pedobacter heparinus (strain ATCC 13125 / DSM 2366 / CIP 104194 / JCM 7457 / NBRC 12017 / NCIMB 9290 / NRRL B-14731 / HIM 762-3)</name>
    <dbReference type="NCBI Taxonomy" id="485917"/>
    <lineage>
        <taxon>Bacteria</taxon>
        <taxon>Pseudomonadati</taxon>
        <taxon>Bacteroidota</taxon>
        <taxon>Sphingobacteriia</taxon>
        <taxon>Sphingobacteriales</taxon>
        <taxon>Sphingobacteriaceae</taxon>
        <taxon>Pedobacter</taxon>
    </lineage>
</organism>
<reference evidence="1 2" key="1">
    <citation type="journal article" date="2009" name="Stand. Genomic Sci.">
        <title>Complete genome sequence of Pedobacter heparinus type strain (HIM 762-3).</title>
        <authorList>
            <person name="Han C."/>
            <person name="Spring S."/>
            <person name="Lapidus A."/>
            <person name="Del Rio T.G."/>
            <person name="Tice H."/>
            <person name="Copeland A."/>
            <person name="Cheng J.F."/>
            <person name="Lucas S."/>
            <person name="Chen F."/>
            <person name="Nolan M."/>
            <person name="Bruce D."/>
            <person name="Goodwin L."/>
            <person name="Pitluck S."/>
            <person name="Ivanova N."/>
            <person name="Mavromatis K."/>
            <person name="Mikhailova N."/>
            <person name="Pati A."/>
            <person name="Chen A."/>
            <person name="Palaniappan K."/>
            <person name="Land M."/>
            <person name="Hauser L."/>
            <person name="Chang Y.J."/>
            <person name="Jeffries C.C."/>
            <person name="Saunders E."/>
            <person name="Chertkov O."/>
            <person name="Brettin T."/>
            <person name="Goker M."/>
            <person name="Rohde M."/>
            <person name="Bristow J."/>
            <person name="Eisen J.A."/>
            <person name="Markowitz V."/>
            <person name="Hugenholtz P."/>
            <person name="Kyrpides N.C."/>
            <person name="Klenk H.P."/>
            <person name="Detter J.C."/>
        </authorList>
    </citation>
    <scope>NUCLEOTIDE SEQUENCE [LARGE SCALE GENOMIC DNA]</scope>
    <source>
        <strain evidence="2">ATCC 13125 / DSM 2366 / CIP 104194 / JCM 7457 / NBRC 12017 / NCIMB 9290 / NRRL B-14731 / HIM 762-3</strain>
    </source>
</reference>
<keyword evidence="2" id="KW-1185">Reference proteome</keyword>
<proteinExistence type="predicted"/>
<name>C6Y0Y0_PEDHD</name>
<accession>C6Y0Y0</accession>
<dbReference type="OrthoDB" id="799982at2"/>
<evidence type="ECO:0000313" key="2">
    <source>
        <dbReference type="Proteomes" id="UP000000852"/>
    </source>
</evidence>
<dbReference type="EMBL" id="CP001681">
    <property type="protein sequence ID" value="ACU04907.1"/>
    <property type="molecule type" value="Genomic_DNA"/>
</dbReference>
<dbReference type="STRING" id="485917.Phep_2706"/>
<dbReference type="Proteomes" id="UP000000852">
    <property type="component" value="Chromosome"/>
</dbReference>
<dbReference type="RefSeq" id="WP_015808518.1">
    <property type="nucleotide sequence ID" value="NC_013061.1"/>
</dbReference>
<sequence>MKRIVLEVDNVIAENWKICGQGLRDKVTKIVSRELKYPIGYARPDEKEAWERYKKNLATLPKYLESIKECQNEAVKNGLTQDILDELLKEDVRG</sequence>
<dbReference type="KEGG" id="phe:Phep_2706"/>
<protein>
    <submittedName>
        <fullName evidence="1">Uncharacterized protein</fullName>
    </submittedName>
</protein>